<dbReference type="OrthoDB" id="9128717at2"/>
<dbReference type="SUPFAM" id="SSF52540">
    <property type="entry name" value="P-loop containing nucleoside triphosphate hydrolases"/>
    <property type="match status" value="1"/>
</dbReference>
<dbReference type="Gene3D" id="3.40.50.300">
    <property type="entry name" value="P-loop containing nucleotide triphosphate hydrolases"/>
    <property type="match status" value="1"/>
</dbReference>
<comment type="caution">
    <text evidence="2">The sequence shown here is derived from an EMBL/GenBank/DDBJ whole genome shotgun (WGS) entry which is preliminary data.</text>
</comment>
<dbReference type="InterPro" id="IPR027417">
    <property type="entry name" value="P-loop_NTPase"/>
</dbReference>
<dbReference type="RefSeq" id="WP_115542285.1">
    <property type="nucleotide sequence ID" value="NZ_NXLQ01000002.1"/>
</dbReference>
<evidence type="ECO:0000313" key="3">
    <source>
        <dbReference type="Proteomes" id="UP000256379"/>
    </source>
</evidence>
<reference evidence="2 3" key="1">
    <citation type="submission" date="2018-04" db="EMBL/GenBank/DDBJ databases">
        <title>Novel Campyloabacter and Helicobacter Species and Strains.</title>
        <authorList>
            <person name="Mannion A.J."/>
            <person name="Shen Z."/>
            <person name="Fox J.G."/>
        </authorList>
    </citation>
    <scope>NUCLEOTIDE SEQUENCE [LARGE SCALE GENOMIC DNA]</scope>
    <source>
        <strain evidence="2 3">MIT 17-337</strain>
    </source>
</reference>
<keyword evidence="3" id="KW-1185">Reference proteome</keyword>
<proteinExistence type="predicted"/>
<gene>
    <name evidence="2" type="ORF">CQA53_01630</name>
</gene>
<keyword evidence="1" id="KW-0472">Membrane</keyword>
<evidence type="ECO:0008006" key="4">
    <source>
        <dbReference type="Google" id="ProtNLM"/>
    </source>
</evidence>
<evidence type="ECO:0000256" key="1">
    <source>
        <dbReference type="SAM" id="Phobius"/>
    </source>
</evidence>
<name>A0A3D8IPS7_9HELI</name>
<feature type="transmembrane region" description="Helical" evidence="1">
    <location>
        <begin position="6"/>
        <end position="23"/>
    </location>
</feature>
<dbReference type="EMBL" id="NXLQ01000002">
    <property type="protein sequence ID" value="RDU66990.1"/>
    <property type="molecule type" value="Genomic_DNA"/>
</dbReference>
<protein>
    <recommendedName>
        <fullName evidence="4">G domain-containing protein</fullName>
    </recommendedName>
</protein>
<dbReference type="Proteomes" id="UP000256379">
    <property type="component" value="Unassembled WGS sequence"/>
</dbReference>
<sequence length="205" mass="22845">MPLPWIVGGIAVAGGLAALYSWLSDDDDKNTDQNTTRKPTKDTLLLLGETAAGKDTLIHILAGKVFANDYTATATHDRTGVHINNLLVHNTSGSTMEAVLRSKEELKDELQRYKDKVFLAYVFNADEYKTNKKIHYGIGNCINETKGRGFKRCLAIGTRGDKILAGEKTKIENEIRQRGLECSIFDMTKSPKNEIKDFIQKVVKQ</sequence>
<organism evidence="2 3">
    <name type="scientific">Helicobacter didelphidarum</name>
    <dbReference type="NCBI Taxonomy" id="2040648"/>
    <lineage>
        <taxon>Bacteria</taxon>
        <taxon>Pseudomonadati</taxon>
        <taxon>Campylobacterota</taxon>
        <taxon>Epsilonproteobacteria</taxon>
        <taxon>Campylobacterales</taxon>
        <taxon>Helicobacteraceae</taxon>
        <taxon>Helicobacter</taxon>
    </lineage>
</organism>
<keyword evidence="1" id="KW-1133">Transmembrane helix</keyword>
<evidence type="ECO:0000313" key="2">
    <source>
        <dbReference type="EMBL" id="RDU66990.1"/>
    </source>
</evidence>
<keyword evidence="1" id="KW-0812">Transmembrane</keyword>
<dbReference type="AlphaFoldDB" id="A0A3D8IPS7"/>
<accession>A0A3D8IPS7</accession>